<dbReference type="EMBL" id="BQKE01000001">
    <property type="protein sequence ID" value="GJM60604.1"/>
    <property type="molecule type" value="Genomic_DNA"/>
</dbReference>
<proteinExistence type="predicted"/>
<reference evidence="1 2" key="1">
    <citation type="submission" date="2021-12" db="EMBL/GenBank/DDBJ databases">
        <title>Genome sequencing of bacteria with rrn-lacking chromosome and rrn-plasmid.</title>
        <authorList>
            <person name="Anda M."/>
            <person name="Iwasaki W."/>
        </authorList>
    </citation>
    <scope>NUCLEOTIDE SEQUENCE [LARGE SCALE GENOMIC DNA]</scope>
    <source>
        <strain evidence="1 2">NBRC 15940</strain>
    </source>
</reference>
<dbReference type="AlphaFoldDB" id="A0AAN4VWN2"/>
<gene>
    <name evidence="1" type="ORF">PEDI_11560</name>
</gene>
<sequence>MLKFSFSCKAEKIKEYCSISFFSKEAEESKLAQIWAISKYNLILLKVNNLSQMTDFCGE</sequence>
<keyword evidence="2" id="KW-1185">Reference proteome</keyword>
<comment type="caution">
    <text evidence="1">The sequence shown here is derived from an EMBL/GenBank/DDBJ whole genome shotgun (WGS) entry which is preliminary data.</text>
</comment>
<evidence type="ECO:0000313" key="1">
    <source>
        <dbReference type="EMBL" id="GJM60604.1"/>
    </source>
</evidence>
<evidence type="ECO:0000313" key="2">
    <source>
        <dbReference type="Proteomes" id="UP001310022"/>
    </source>
</evidence>
<name>A0AAN4VWN2_9BACT</name>
<accession>A0AAN4VWN2</accession>
<organism evidence="1 2">
    <name type="scientific">Persicobacter diffluens</name>
    <dbReference type="NCBI Taxonomy" id="981"/>
    <lineage>
        <taxon>Bacteria</taxon>
        <taxon>Pseudomonadati</taxon>
        <taxon>Bacteroidota</taxon>
        <taxon>Cytophagia</taxon>
        <taxon>Cytophagales</taxon>
        <taxon>Persicobacteraceae</taxon>
        <taxon>Persicobacter</taxon>
    </lineage>
</organism>
<dbReference type="Proteomes" id="UP001310022">
    <property type="component" value="Unassembled WGS sequence"/>
</dbReference>
<protein>
    <submittedName>
        <fullName evidence="1">Uncharacterized protein</fullName>
    </submittedName>
</protein>